<dbReference type="OMA" id="DRIDRTH"/>
<keyword evidence="4" id="KW-1185">Reference proteome</keyword>
<accession>J0WXJ5</accession>
<keyword evidence="2" id="KW-0472">Membrane</keyword>
<evidence type="ECO:0000256" key="2">
    <source>
        <dbReference type="SAM" id="Phobius"/>
    </source>
</evidence>
<evidence type="ECO:0000313" key="4">
    <source>
        <dbReference type="Proteomes" id="UP000006514"/>
    </source>
</evidence>
<reference evidence="4" key="1">
    <citation type="journal article" date="2012" name="Science">
        <title>The Paleozoic origin of enzymatic lignin decomposition reconstructed from 31 fungal genomes.</title>
        <authorList>
            <person name="Floudas D."/>
            <person name="Binder M."/>
            <person name="Riley R."/>
            <person name="Barry K."/>
            <person name="Blanchette R.A."/>
            <person name="Henrissat B."/>
            <person name="Martinez A.T."/>
            <person name="Otillar R."/>
            <person name="Spatafora J.W."/>
            <person name="Yadav J.S."/>
            <person name="Aerts A."/>
            <person name="Benoit I."/>
            <person name="Boyd A."/>
            <person name="Carlson A."/>
            <person name="Copeland A."/>
            <person name="Coutinho P.M."/>
            <person name="de Vries R.P."/>
            <person name="Ferreira P."/>
            <person name="Findley K."/>
            <person name="Foster B."/>
            <person name="Gaskell J."/>
            <person name="Glotzer D."/>
            <person name="Gorecki P."/>
            <person name="Heitman J."/>
            <person name="Hesse C."/>
            <person name="Hori C."/>
            <person name="Igarashi K."/>
            <person name="Jurgens J.A."/>
            <person name="Kallen N."/>
            <person name="Kersten P."/>
            <person name="Kohler A."/>
            <person name="Kuees U."/>
            <person name="Kumar T.K.A."/>
            <person name="Kuo A."/>
            <person name="LaButti K."/>
            <person name="Larrondo L.F."/>
            <person name="Lindquist E."/>
            <person name="Ling A."/>
            <person name="Lombard V."/>
            <person name="Lucas S."/>
            <person name="Lundell T."/>
            <person name="Martin R."/>
            <person name="McLaughlin D.J."/>
            <person name="Morgenstern I."/>
            <person name="Morin E."/>
            <person name="Murat C."/>
            <person name="Nagy L.G."/>
            <person name="Nolan M."/>
            <person name="Ohm R.A."/>
            <person name="Patyshakuliyeva A."/>
            <person name="Rokas A."/>
            <person name="Ruiz-Duenas F.J."/>
            <person name="Sabat G."/>
            <person name="Salamov A."/>
            <person name="Samejima M."/>
            <person name="Schmutz J."/>
            <person name="Slot J.C."/>
            <person name="St John F."/>
            <person name="Stenlid J."/>
            <person name="Sun H."/>
            <person name="Sun S."/>
            <person name="Syed K."/>
            <person name="Tsang A."/>
            <person name="Wiebenga A."/>
            <person name="Young D."/>
            <person name="Pisabarro A."/>
            <person name="Eastwood D.C."/>
            <person name="Martin F."/>
            <person name="Cullen D."/>
            <person name="Grigoriev I.V."/>
            <person name="Hibbett D.S."/>
        </authorList>
    </citation>
    <scope>NUCLEOTIDE SEQUENCE [LARGE SCALE GENOMIC DNA]</scope>
    <source>
        <strain evidence="4">TFB10046</strain>
    </source>
</reference>
<dbReference type="KEGG" id="adl:AURDEDRAFT_184990"/>
<dbReference type="AlphaFoldDB" id="J0WXJ5"/>
<organism evidence="3 4">
    <name type="scientific">Auricularia subglabra (strain TFB-10046 / SS5)</name>
    <name type="common">White-rot fungus</name>
    <name type="synonym">Auricularia delicata (strain TFB10046)</name>
    <dbReference type="NCBI Taxonomy" id="717982"/>
    <lineage>
        <taxon>Eukaryota</taxon>
        <taxon>Fungi</taxon>
        <taxon>Dikarya</taxon>
        <taxon>Basidiomycota</taxon>
        <taxon>Agaricomycotina</taxon>
        <taxon>Agaricomycetes</taxon>
        <taxon>Auriculariales</taxon>
        <taxon>Auriculariaceae</taxon>
        <taxon>Auricularia</taxon>
    </lineage>
</organism>
<dbReference type="Proteomes" id="UP000006514">
    <property type="component" value="Unassembled WGS sequence"/>
</dbReference>
<feature type="region of interest" description="Disordered" evidence="1">
    <location>
        <begin position="387"/>
        <end position="415"/>
    </location>
</feature>
<dbReference type="OrthoDB" id="2576334at2759"/>
<gene>
    <name evidence="3" type="ORF">AURDEDRAFT_184990</name>
</gene>
<evidence type="ECO:0000256" key="1">
    <source>
        <dbReference type="SAM" id="MobiDB-lite"/>
    </source>
</evidence>
<keyword evidence="2" id="KW-1133">Transmembrane helix</keyword>
<feature type="compositionally biased region" description="Low complexity" evidence="1">
    <location>
        <begin position="269"/>
        <end position="283"/>
    </location>
</feature>
<name>J0WXJ5_AURST</name>
<evidence type="ECO:0000313" key="3">
    <source>
        <dbReference type="EMBL" id="EJD44515.1"/>
    </source>
</evidence>
<dbReference type="EMBL" id="JH687770">
    <property type="protein sequence ID" value="EJD44515.1"/>
    <property type="molecule type" value="Genomic_DNA"/>
</dbReference>
<proteinExistence type="predicted"/>
<dbReference type="CDD" id="cd12087">
    <property type="entry name" value="TM_EGFR-like"/>
    <property type="match status" value="1"/>
</dbReference>
<feature type="compositionally biased region" description="Basic and acidic residues" evidence="1">
    <location>
        <begin position="447"/>
        <end position="456"/>
    </location>
</feature>
<keyword evidence="2" id="KW-0812">Transmembrane</keyword>
<dbReference type="eggNOG" id="ENOG502SSYW">
    <property type="taxonomic scope" value="Eukaryota"/>
</dbReference>
<feature type="transmembrane region" description="Helical" evidence="2">
    <location>
        <begin position="299"/>
        <end position="321"/>
    </location>
</feature>
<protein>
    <submittedName>
        <fullName evidence="3">Uncharacterized protein</fullName>
    </submittedName>
</protein>
<feature type="region of interest" description="Disordered" evidence="1">
    <location>
        <begin position="431"/>
        <end position="456"/>
    </location>
</feature>
<dbReference type="Gene3D" id="2.60.120.260">
    <property type="entry name" value="Galactose-binding domain-like"/>
    <property type="match status" value="1"/>
</dbReference>
<feature type="compositionally biased region" description="Polar residues" evidence="1">
    <location>
        <begin position="393"/>
        <end position="414"/>
    </location>
</feature>
<dbReference type="InParanoid" id="J0WXJ5"/>
<sequence>MTWNFTIDDTSPLVEYSPYADGDKANGWSSWWSGQGYGYSRPTKGDSPSGDSLHVSSSNGATVSLRFHGTAVSMYGRANCSYRVVLDNGQHEGKADGDLLFASDQLSLGDHYLSLETIVANPNLQQLDFDYAVVTANTPQVEQKVFNATDTSVFKYTGTGWQDADVPQVGKFRKTSVFDDTVSILLPRGTAAVMAHGSTNFGHMLYSVSLDGNVVGTYNGSSFWLVPDAMLFVRTDLDLGTAHNLTFTNAYHGGQVFSLTSVTAFTTTGTGGNSTSTGAETPSSTPPPRSTSSSNPTGAIVGGVLGAVAALSVAGILFWWWRRRQSHYRPYFSEGRTPSTYGDVSTVEAPYASSPVAWPPASTPAVDTTGARRKGKVAALALPTGAGYANPATARSTTSGPSSRVDSESISSGAPASLDINNIVELVARRIDRGPVTTSEAGAPPPEYRDEHITGR</sequence>
<feature type="region of interest" description="Disordered" evidence="1">
    <location>
        <begin position="269"/>
        <end position="297"/>
    </location>
</feature>